<accession>A0A7Y9I2R4</accession>
<gene>
    <name evidence="1" type="ORF">BKA15_000497</name>
</gene>
<organism evidence="1 2">
    <name type="scientific">Microlunatus parietis</name>
    <dbReference type="NCBI Taxonomy" id="682979"/>
    <lineage>
        <taxon>Bacteria</taxon>
        <taxon>Bacillati</taxon>
        <taxon>Actinomycetota</taxon>
        <taxon>Actinomycetes</taxon>
        <taxon>Propionibacteriales</taxon>
        <taxon>Propionibacteriaceae</taxon>
        <taxon>Microlunatus</taxon>
    </lineage>
</organism>
<evidence type="ECO:0000313" key="1">
    <source>
        <dbReference type="EMBL" id="NYE69168.1"/>
    </source>
</evidence>
<dbReference type="EMBL" id="JACCBU010000001">
    <property type="protein sequence ID" value="NYE69168.1"/>
    <property type="molecule type" value="Genomic_DNA"/>
</dbReference>
<proteinExistence type="predicted"/>
<sequence>MPRNALFIAAFDSQLKWCGRIRDEFAGRGYECRVVVPDVRSALSAQQIADAGFDRVDSMNWSNLLDVAVHSDVVVCGLSGPITKGFSVELADRRRAAGVVGPVLITGWVGVIIEKITAGYLDRCGSDIVAVNSVADFDHFSTVGDRLGLPADNLVLTGLPFLSPRPQPQRTGPIRRVLFADQPTVPGREVERRYVYQKLVDYAYEHPDREVILKPRHRPGEDTFHKMLYHPEAVLAGIEQPANFKIDYTPIGEVLDSIDLMITMSSTACLEALDRGCRVALVLDLGIHERYGNQVFLDSGLLRTFDAIGADQLGTPEPSFLDSYFFDRDRTSTAIIADRADELVAAGTRPSHTAWETDYLRSAAAFHRETSAGPGGGRPNGQHSLVALRRRMVRHGPVKGVLAQASVSLLPPILNRSLRNLIRNGRTL</sequence>
<reference evidence="1 2" key="1">
    <citation type="submission" date="2020-07" db="EMBL/GenBank/DDBJ databases">
        <title>Sequencing the genomes of 1000 actinobacteria strains.</title>
        <authorList>
            <person name="Klenk H.-P."/>
        </authorList>
    </citation>
    <scope>NUCLEOTIDE SEQUENCE [LARGE SCALE GENOMIC DNA]</scope>
    <source>
        <strain evidence="1 2">DSM 22083</strain>
    </source>
</reference>
<dbReference type="Proteomes" id="UP000569914">
    <property type="component" value="Unassembled WGS sequence"/>
</dbReference>
<comment type="caution">
    <text evidence="1">The sequence shown here is derived from an EMBL/GenBank/DDBJ whole genome shotgun (WGS) entry which is preliminary data.</text>
</comment>
<evidence type="ECO:0008006" key="3">
    <source>
        <dbReference type="Google" id="ProtNLM"/>
    </source>
</evidence>
<dbReference type="Pfam" id="PF20471">
    <property type="entry name" value="DUF6716"/>
    <property type="match status" value="1"/>
</dbReference>
<dbReference type="RefSeq" id="WP_218871026.1">
    <property type="nucleotide sequence ID" value="NZ_JACCBU010000001.1"/>
</dbReference>
<evidence type="ECO:0000313" key="2">
    <source>
        <dbReference type="Proteomes" id="UP000569914"/>
    </source>
</evidence>
<dbReference type="AlphaFoldDB" id="A0A7Y9I2R4"/>
<keyword evidence="2" id="KW-1185">Reference proteome</keyword>
<name>A0A7Y9I2R4_9ACTN</name>
<dbReference type="InterPro" id="IPR046561">
    <property type="entry name" value="DUF6716"/>
</dbReference>
<protein>
    <recommendedName>
        <fullName evidence="3">CDP-Glycerol:Poly(Glycerophosphate) glycerophosphotransferase</fullName>
    </recommendedName>
</protein>